<dbReference type="SUPFAM" id="SSF52402">
    <property type="entry name" value="Adenine nucleotide alpha hydrolases-like"/>
    <property type="match status" value="2"/>
</dbReference>
<reference evidence="3 4" key="1">
    <citation type="submission" date="2018-11" db="EMBL/GenBank/DDBJ databases">
        <title>Trebonia kvetii gen.nov., sp.nov., a novel acidophilic actinobacterium, and proposal of the new actinobacterial family Treboniaceae fam. nov.</title>
        <authorList>
            <person name="Rapoport D."/>
            <person name="Sagova-Mareckova M."/>
            <person name="Sedlacek I."/>
            <person name="Provaznik J."/>
            <person name="Kralova S."/>
            <person name="Pavlinic D."/>
            <person name="Benes V."/>
            <person name="Kopecky J."/>
        </authorList>
    </citation>
    <scope>NUCLEOTIDE SEQUENCE [LARGE SCALE GENOMIC DNA]</scope>
    <source>
        <strain evidence="3 4">15Tr583</strain>
    </source>
</reference>
<dbReference type="InterPro" id="IPR006015">
    <property type="entry name" value="Universal_stress_UspA"/>
</dbReference>
<dbReference type="Gene3D" id="3.40.50.620">
    <property type="entry name" value="HUPs"/>
    <property type="match status" value="2"/>
</dbReference>
<evidence type="ECO:0000313" key="3">
    <source>
        <dbReference type="EMBL" id="TVZ05343.1"/>
    </source>
</evidence>
<dbReference type="Pfam" id="PF00582">
    <property type="entry name" value="Usp"/>
    <property type="match status" value="2"/>
</dbReference>
<evidence type="ECO:0000313" key="4">
    <source>
        <dbReference type="Proteomes" id="UP000460272"/>
    </source>
</evidence>
<organism evidence="3 4">
    <name type="scientific">Trebonia kvetii</name>
    <dbReference type="NCBI Taxonomy" id="2480626"/>
    <lineage>
        <taxon>Bacteria</taxon>
        <taxon>Bacillati</taxon>
        <taxon>Actinomycetota</taxon>
        <taxon>Actinomycetes</taxon>
        <taxon>Streptosporangiales</taxon>
        <taxon>Treboniaceae</taxon>
        <taxon>Trebonia</taxon>
    </lineage>
</organism>
<proteinExistence type="inferred from homology"/>
<dbReference type="Proteomes" id="UP000460272">
    <property type="component" value="Unassembled WGS sequence"/>
</dbReference>
<comment type="caution">
    <text evidence="3">The sequence shown here is derived from an EMBL/GenBank/DDBJ whole genome shotgun (WGS) entry which is preliminary data.</text>
</comment>
<feature type="domain" description="UspA" evidence="2">
    <location>
        <begin position="11"/>
        <end position="147"/>
    </location>
</feature>
<comment type="similarity">
    <text evidence="1">Belongs to the universal stress protein A family.</text>
</comment>
<protein>
    <submittedName>
        <fullName evidence="3">Universal stress protein</fullName>
    </submittedName>
</protein>
<dbReference type="AlphaFoldDB" id="A0A6P2C743"/>
<dbReference type="EMBL" id="RPFW01000002">
    <property type="protein sequence ID" value="TVZ05343.1"/>
    <property type="molecule type" value="Genomic_DNA"/>
</dbReference>
<sequence length="285" mass="29596">MARRQAMATMPVVAGVDGSEESLRAVEWAACEARRHGAPLRLVSAAAMPPRMHAHGGMPQTVADELYGESVRALSEAVTRAEEVTSRLLIDTSPLAGAPALAVTVSGSGALMLVVGARGAGGFAAMLLGSVSRYAAMHATCPLVVVREETSAVHGEIVVGIGDPLDTGATLAFAFDEANLRGATLVAVHSWNRFTSAGWRPADAEHVAAEAGKSLTESLAPWRDKYPDVPVRCDVVHDHPGHVLASYTGRADLVVIGRHGSAVGGIQHALLSHAHGPVAIVPRQS</sequence>
<name>A0A6P2C743_9ACTN</name>
<evidence type="ECO:0000259" key="2">
    <source>
        <dbReference type="Pfam" id="PF00582"/>
    </source>
</evidence>
<dbReference type="PRINTS" id="PR01438">
    <property type="entry name" value="UNVRSLSTRESS"/>
</dbReference>
<evidence type="ECO:0000256" key="1">
    <source>
        <dbReference type="ARBA" id="ARBA00008791"/>
    </source>
</evidence>
<dbReference type="PANTHER" id="PTHR46268">
    <property type="entry name" value="STRESS RESPONSE PROTEIN NHAX"/>
    <property type="match status" value="1"/>
</dbReference>
<dbReference type="InterPro" id="IPR006016">
    <property type="entry name" value="UspA"/>
</dbReference>
<feature type="domain" description="UspA" evidence="2">
    <location>
        <begin position="157"/>
        <end position="282"/>
    </location>
</feature>
<keyword evidence="4" id="KW-1185">Reference proteome</keyword>
<dbReference type="PANTHER" id="PTHR46268:SF6">
    <property type="entry name" value="UNIVERSAL STRESS PROTEIN UP12"/>
    <property type="match status" value="1"/>
</dbReference>
<dbReference type="OrthoDB" id="3174546at2"/>
<dbReference type="InterPro" id="IPR014729">
    <property type="entry name" value="Rossmann-like_a/b/a_fold"/>
</dbReference>
<gene>
    <name evidence="3" type="ORF">EAS64_12280</name>
</gene>
<accession>A0A6P2C743</accession>